<dbReference type="OrthoDB" id="64737at2"/>
<proteinExistence type="predicted"/>
<dbReference type="InterPro" id="IPR009781">
    <property type="entry name" value="DUF1345"/>
</dbReference>
<feature type="transmembrane region" description="Helical" evidence="1">
    <location>
        <begin position="192"/>
        <end position="213"/>
    </location>
</feature>
<feature type="transmembrane region" description="Helical" evidence="1">
    <location>
        <begin position="112"/>
        <end position="132"/>
    </location>
</feature>
<organism evidence="2 3">
    <name type="scientific">Kutzneria buriramensis</name>
    <dbReference type="NCBI Taxonomy" id="1045776"/>
    <lineage>
        <taxon>Bacteria</taxon>
        <taxon>Bacillati</taxon>
        <taxon>Actinomycetota</taxon>
        <taxon>Actinomycetes</taxon>
        <taxon>Pseudonocardiales</taxon>
        <taxon>Pseudonocardiaceae</taxon>
        <taxon>Kutzneria</taxon>
    </lineage>
</organism>
<feature type="transmembrane region" description="Helical" evidence="1">
    <location>
        <begin position="12"/>
        <end position="34"/>
    </location>
</feature>
<dbReference type="AlphaFoldDB" id="A0A3E0H7G4"/>
<protein>
    <submittedName>
        <fullName evidence="2">Putative membrane protein</fullName>
    </submittedName>
</protein>
<evidence type="ECO:0000256" key="1">
    <source>
        <dbReference type="SAM" id="Phobius"/>
    </source>
</evidence>
<keyword evidence="1" id="KW-1133">Transmembrane helix</keyword>
<reference evidence="2 3" key="1">
    <citation type="submission" date="2018-08" db="EMBL/GenBank/DDBJ databases">
        <title>Genomic Encyclopedia of Archaeal and Bacterial Type Strains, Phase II (KMG-II): from individual species to whole genera.</title>
        <authorList>
            <person name="Goeker M."/>
        </authorList>
    </citation>
    <scope>NUCLEOTIDE SEQUENCE [LARGE SCALE GENOMIC DNA]</scope>
    <source>
        <strain evidence="2 3">DSM 45791</strain>
    </source>
</reference>
<name>A0A3E0H7G4_9PSEU</name>
<sequence length="215" mass="22415">MRTGPRGSDVPAGIRTLASVVLGAIVGVVCTVFAGWRYGLLVGWLAGAGTFVLWLWVIIWPMSAERTKSHAVREDPGRAVANVVVLAAAVASLVAVGALLSAGGGGAGAETVQALVSIGAVGVAWAAVHTVFTTRYARLYYSDTAGGVDFNEDEPPSYGDFAYLAFTIGMTFQVSDTDLTTREIRRTALRHALLSYLFGAVIIATVINLVAGLGK</sequence>
<gene>
    <name evidence="2" type="ORF">BCF44_113218</name>
</gene>
<dbReference type="Proteomes" id="UP000256269">
    <property type="component" value="Unassembled WGS sequence"/>
</dbReference>
<evidence type="ECO:0000313" key="3">
    <source>
        <dbReference type="Proteomes" id="UP000256269"/>
    </source>
</evidence>
<evidence type="ECO:0000313" key="2">
    <source>
        <dbReference type="EMBL" id="REH39363.1"/>
    </source>
</evidence>
<keyword evidence="1" id="KW-0472">Membrane</keyword>
<keyword evidence="3" id="KW-1185">Reference proteome</keyword>
<dbReference type="EMBL" id="QUNO01000013">
    <property type="protein sequence ID" value="REH39363.1"/>
    <property type="molecule type" value="Genomic_DNA"/>
</dbReference>
<dbReference type="Pfam" id="PF07077">
    <property type="entry name" value="DUF1345"/>
    <property type="match status" value="1"/>
</dbReference>
<comment type="caution">
    <text evidence="2">The sequence shown here is derived from an EMBL/GenBank/DDBJ whole genome shotgun (WGS) entry which is preliminary data.</text>
</comment>
<feature type="transmembrane region" description="Helical" evidence="1">
    <location>
        <begin position="79"/>
        <end position="100"/>
    </location>
</feature>
<feature type="transmembrane region" description="Helical" evidence="1">
    <location>
        <begin position="40"/>
        <end position="59"/>
    </location>
</feature>
<accession>A0A3E0H7G4</accession>
<keyword evidence="1" id="KW-0812">Transmembrane</keyword>